<dbReference type="Pfam" id="PF20825">
    <property type="entry name" value="Saposin"/>
    <property type="match status" value="1"/>
</dbReference>
<dbReference type="SMART" id="SM00741">
    <property type="entry name" value="SapB"/>
    <property type="match status" value="1"/>
</dbReference>
<gene>
    <name evidence="4" type="ORF">SNE40_007111</name>
</gene>
<name>A0AAN8JVY4_PATCE</name>
<keyword evidence="2" id="KW-0732">Signal</keyword>
<proteinExistence type="predicted"/>
<evidence type="ECO:0000313" key="4">
    <source>
        <dbReference type="EMBL" id="KAK6184696.1"/>
    </source>
</evidence>
<dbReference type="InterPro" id="IPR008139">
    <property type="entry name" value="SaposinB_dom"/>
</dbReference>
<organism evidence="4 5">
    <name type="scientific">Patella caerulea</name>
    <name type="common">Rayed Mediterranean limpet</name>
    <dbReference type="NCBI Taxonomy" id="87958"/>
    <lineage>
        <taxon>Eukaryota</taxon>
        <taxon>Metazoa</taxon>
        <taxon>Spiralia</taxon>
        <taxon>Lophotrochozoa</taxon>
        <taxon>Mollusca</taxon>
        <taxon>Gastropoda</taxon>
        <taxon>Patellogastropoda</taxon>
        <taxon>Patelloidea</taxon>
        <taxon>Patellidae</taxon>
        <taxon>Patella</taxon>
    </lineage>
</organism>
<keyword evidence="1" id="KW-1015">Disulfide bond</keyword>
<dbReference type="EMBL" id="JAZGQO010000006">
    <property type="protein sequence ID" value="KAK6184696.1"/>
    <property type="molecule type" value="Genomic_DNA"/>
</dbReference>
<dbReference type="InterPro" id="IPR011001">
    <property type="entry name" value="Saposin-like"/>
</dbReference>
<dbReference type="InterPro" id="IPR048593">
    <property type="entry name" value="AOAH_Saposin_N"/>
</dbReference>
<dbReference type="Gene3D" id="3.40.50.1110">
    <property type="entry name" value="SGNH hydrolase"/>
    <property type="match status" value="1"/>
</dbReference>
<dbReference type="Gene3D" id="1.10.225.10">
    <property type="entry name" value="Saposin-like"/>
    <property type="match status" value="1"/>
</dbReference>
<dbReference type="InterPro" id="IPR001087">
    <property type="entry name" value="GDSL"/>
</dbReference>
<reference evidence="4 5" key="1">
    <citation type="submission" date="2024-01" db="EMBL/GenBank/DDBJ databases">
        <title>The genome of the rayed Mediterranean limpet Patella caerulea (Linnaeus, 1758).</title>
        <authorList>
            <person name="Anh-Thu Weber A."/>
            <person name="Halstead-Nussloch G."/>
        </authorList>
    </citation>
    <scope>NUCLEOTIDE SEQUENCE [LARGE SCALE GENOMIC DNA]</scope>
    <source>
        <strain evidence="4">AATW-2023a</strain>
        <tissue evidence="4">Whole specimen</tissue>
    </source>
</reference>
<accession>A0AAN8JVY4</accession>
<dbReference type="SUPFAM" id="SSF52266">
    <property type="entry name" value="SGNH hydrolase"/>
    <property type="match status" value="1"/>
</dbReference>
<evidence type="ECO:0000256" key="1">
    <source>
        <dbReference type="ARBA" id="ARBA00023157"/>
    </source>
</evidence>
<comment type="caution">
    <text evidence="4">The sequence shown here is derived from an EMBL/GenBank/DDBJ whole genome shotgun (WGS) entry which is preliminary data.</text>
</comment>
<evidence type="ECO:0000313" key="5">
    <source>
        <dbReference type="Proteomes" id="UP001347796"/>
    </source>
</evidence>
<evidence type="ECO:0000256" key="2">
    <source>
        <dbReference type="SAM" id="SignalP"/>
    </source>
</evidence>
<protein>
    <recommendedName>
        <fullName evidence="3">Saposin B-type domain-containing protein</fullName>
    </recommendedName>
</protein>
<dbReference type="GO" id="GO:0005509">
    <property type="term" value="F:calcium ion binding"/>
    <property type="evidence" value="ECO:0007669"/>
    <property type="project" value="TreeGrafter"/>
</dbReference>
<keyword evidence="5" id="KW-1185">Reference proteome</keyword>
<dbReference type="PANTHER" id="PTHR15010:SF0">
    <property type="entry name" value="ACYLOXYACYL HYDROLASE"/>
    <property type="match status" value="1"/>
</dbReference>
<sequence length="584" mass="65876">MYITNYSVIWKFTSVFLIILCISSGESNPISHFSVTRGVNGGSNCAGCTVVVSLIEQLGEIHNETVVKALDRLCSYLPPKIKGPCQVFAQFIGPILVELVTQDANPDTVCQTLRFCNTNGGPECRIYKTDEFQKNNMEQKPNNLNLFMKHSYFLSADPKICEIPGIKDICKLLDDAFRYHDPSIDIDGDKYSTAETFRGTSWRGRDCNDDNKYTHPGSRPINYDATDDSNCNGIYGSDPATTKPYEEEFCANSQARGIAVLGDSISAHFHLPEEWFDATKLSEAVFKDALFVIENEIDWPELSTVTGHVNNSWPEVVHGNMDSIYQRLFERNHCNHGDYQNIAVNGARSNTMSTNIMYSLSRNQTLDIPMLVTYALIGNDVCNGHPDTFAHMTTVEDMKANSLKTLQYLDTILPNNSYVMVMGLADGRVLYDNLHDRIHPLGRLRNDITYTMLYDYLNCLQISPCTGWMNSNGTVRNLTTEHAETLSTALKQVVQQYGKTFKNFKIQYIDCPLTEVFDTWTKSGGQAWQLIEPVDGFHSNQIGQALTAQVMWDHMVKLYPDFIGPVNPFNKQIEEIFGNQMRSV</sequence>
<feature type="chain" id="PRO_5042958087" description="Saposin B-type domain-containing protein" evidence="2">
    <location>
        <begin position="28"/>
        <end position="584"/>
    </location>
</feature>
<dbReference type="PANTHER" id="PTHR15010">
    <property type="entry name" value="ACYLOXYACYL HYDROLASE"/>
    <property type="match status" value="1"/>
</dbReference>
<dbReference type="SUPFAM" id="SSF47862">
    <property type="entry name" value="Saposin"/>
    <property type="match status" value="1"/>
</dbReference>
<dbReference type="Pfam" id="PF00657">
    <property type="entry name" value="Lipase_GDSL"/>
    <property type="match status" value="1"/>
</dbReference>
<dbReference type="InterPro" id="IPR039676">
    <property type="entry name" value="AOAH"/>
</dbReference>
<dbReference type="GO" id="GO:0009104">
    <property type="term" value="P:lipopolysaccharide catabolic process"/>
    <property type="evidence" value="ECO:0007669"/>
    <property type="project" value="TreeGrafter"/>
</dbReference>
<evidence type="ECO:0000259" key="3">
    <source>
        <dbReference type="PROSITE" id="PS50015"/>
    </source>
</evidence>
<dbReference type="AlphaFoldDB" id="A0AAN8JVY4"/>
<dbReference type="Proteomes" id="UP001347796">
    <property type="component" value="Unassembled WGS sequence"/>
</dbReference>
<feature type="domain" description="Saposin B-type" evidence="3">
    <location>
        <begin position="41"/>
        <end position="120"/>
    </location>
</feature>
<feature type="signal peptide" evidence="2">
    <location>
        <begin position="1"/>
        <end position="27"/>
    </location>
</feature>
<dbReference type="InterPro" id="IPR036514">
    <property type="entry name" value="SGNH_hydro_sf"/>
</dbReference>
<dbReference type="GO" id="GO:0050528">
    <property type="term" value="F:acyloxyacyl hydrolase activity"/>
    <property type="evidence" value="ECO:0007669"/>
    <property type="project" value="InterPro"/>
</dbReference>
<dbReference type="PROSITE" id="PS50015">
    <property type="entry name" value="SAP_B"/>
    <property type="match status" value="1"/>
</dbReference>